<dbReference type="EMBL" id="CP002994">
    <property type="protein sequence ID" value="AEM84347.1"/>
    <property type="molecule type" value="Genomic_DNA"/>
</dbReference>
<evidence type="ECO:0008006" key="4">
    <source>
        <dbReference type="Google" id="ProtNLM"/>
    </source>
</evidence>
<proteinExistence type="predicted"/>
<dbReference type="AlphaFoldDB" id="G2NUG9"/>
<feature type="region of interest" description="Disordered" evidence="1">
    <location>
        <begin position="255"/>
        <end position="288"/>
    </location>
</feature>
<evidence type="ECO:0000256" key="1">
    <source>
        <dbReference type="SAM" id="MobiDB-lite"/>
    </source>
</evidence>
<feature type="compositionally biased region" description="Low complexity" evidence="1">
    <location>
        <begin position="263"/>
        <end position="281"/>
    </location>
</feature>
<dbReference type="Proteomes" id="UP000008703">
    <property type="component" value="Chromosome"/>
</dbReference>
<dbReference type="eggNOG" id="ENOG5032MFF">
    <property type="taxonomic scope" value="Bacteria"/>
</dbReference>
<organism evidence="2 3">
    <name type="scientific">Streptomyces violaceusniger (strain Tu 4113)</name>
    <dbReference type="NCBI Taxonomy" id="653045"/>
    <lineage>
        <taxon>Bacteria</taxon>
        <taxon>Bacillati</taxon>
        <taxon>Actinomycetota</taxon>
        <taxon>Actinomycetes</taxon>
        <taxon>Kitasatosporales</taxon>
        <taxon>Streptomycetaceae</taxon>
        <taxon>Streptomyces</taxon>
        <taxon>Streptomyces violaceusniger group</taxon>
    </lineage>
</organism>
<protein>
    <recommendedName>
        <fullName evidence="4">TnsA endonuclease N-terminal domain-containing protein</fullName>
    </recommendedName>
</protein>
<dbReference type="HOGENOM" id="CLU_076597_1_0_11"/>
<evidence type="ECO:0000313" key="3">
    <source>
        <dbReference type="Proteomes" id="UP000008703"/>
    </source>
</evidence>
<gene>
    <name evidence="2" type="ORF">Strvi_4785</name>
</gene>
<reference evidence="2" key="1">
    <citation type="submission" date="2011-08" db="EMBL/GenBank/DDBJ databases">
        <title>Complete sequence of chromosome of Streptomyces violaceusniger Tu 4113.</title>
        <authorList>
            <consortium name="US DOE Joint Genome Institute"/>
            <person name="Lucas S."/>
            <person name="Han J."/>
            <person name="Lapidus A."/>
            <person name="Cheng J.-F."/>
            <person name="Goodwin L."/>
            <person name="Pitluck S."/>
            <person name="Peters L."/>
            <person name="Ivanova N."/>
            <person name="Daligault H."/>
            <person name="Detter J.C."/>
            <person name="Han C."/>
            <person name="Tapia R."/>
            <person name="Land M."/>
            <person name="Hauser L."/>
            <person name="Kyrpides N."/>
            <person name="Ivanova N."/>
            <person name="Pagani I."/>
            <person name="Hagen A."/>
            <person name="Katz L."/>
            <person name="Fiedler H.-P."/>
            <person name="Keasling J."/>
            <person name="Fortman J."/>
            <person name="Woyke T."/>
        </authorList>
    </citation>
    <scope>NUCLEOTIDE SEQUENCE [LARGE SCALE GENOMIC DNA]</scope>
    <source>
        <strain evidence="2">Tu 4113</strain>
    </source>
</reference>
<evidence type="ECO:0000313" key="2">
    <source>
        <dbReference type="EMBL" id="AEM84347.1"/>
    </source>
</evidence>
<dbReference type="KEGG" id="svl:Strvi_4785"/>
<keyword evidence="3" id="KW-1185">Reference proteome</keyword>
<name>G2NUG9_STRV4</name>
<accession>G2NUG9</accession>
<sequence length="288" mass="31865">MRATAEVLIASDLCGLEDLIAQFNEDAETRARLRLGSEWPRRWSTTWRIDGGEVSWPVRDMAHVPVLSTQPAHGFTWRRAQRHHPGLQYMVTTGRAHGFESIEESRLLVALDFLKASEVLSQLFRLDFEHVDGKSWHVPDFLAVVDGRMLLLDVRPARLVKASDALKFAAARETAAACGWRYWVVTGWRQHVFSVLDHLSSRRRPARDLLGMRDQVLSALGAQTMPFGQLAESGTRLPGRCRTRRRAGCRCRRSVAGRGQGGPAVPASGAAAAADPLPVDGELAGEEA</sequence>